<protein>
    <submittedName>
        <fullName evidence="9">Phosphonate ABC transporter permease</fullName>
    </submittedName>
</protein>
<dbReference type="AlphaFoldDB" id="A0AAJ3TTQ8"/>
<dbReference type="InterPro" id="IPR005769">
    <property type="entry name" value="PhnE/PtxC"/>
</dbReference>
<dbReference type="GO" id="GO:0015416">
    <property type="term" value="F:ABC-type phosphonate transporter activity"/>
    <property type="evidence" value="ECO:0007669"/>
    <property type="project" value="InterPro"/>
</dbReference>
<comment type="subcellular location">
    <subcellularLocation>
        <location evidence="1 7">Cell membrane</location>
        <topology evidence="1 7">Multi-pass membrane protein</topology>
    </subcellularLocation>
</comment>
<feature type="transmembrane region" description="Helical" evidence="7">
    <location>
        <begin position="514"/>
        <end position="538"/>
    </location>
</feature>
<feature type="transmembrane region" description="Helical" evidence="7">
    <location>
        <begin position="404"/>
        <end position="433"/>
    </location>
</feature>
<evidence type="ECO:0000256" key="5">
    <source>
        <dbReference type="ARBA" id="ARBA00022989"/>
    </source>
</evidence>
<proteinExistence type="inferred from homology"/>
<evidence type="ECO:0000256" key="2">
    <source>
        <dbReference type="ARBA" id="ARBA00022448"/>
    </source>
</evidence>
<dbReference type="SUPFAM" id="SSF161098">
    <property type="entry name" value="MetI-like"/>
    <property type="match status" value="2"/>
</dbReference>
<dbReference type="Pfam" id="PF00528">
    <property type="entry name" value="BPD_transp_1"/>
    <property type="match status" value="2"/>
</dbReference>
<dbReference type="PANTHER" id="PTHR30043">
    <property type="entry name" value="PHOSPHONATES TRANSPORT SYSTEM PERMEASE PROTEIN"/>
    <property type="match status" value="1"/>
</dbReference>
<keyword evidence="6 7" id="KW-0472">Membrane</keyword>
<evidence type="ECO:0000256" key="7">
    <source>
        <dbReference type="RuleBase" id="RU363032"/>
    </source>
</evidence>
<evidence type="ECO:0000313" key="9">
    <source>
        <dbReference type="EMBL" id="ORW68559.1"/>
    </source>
</evidence>
<evidence type="ECO:0000256" key="3">
    <source>
        <dbReference type="ARBA" id="ARBA00022475"/>
    </source>
</evidence>
<dbReference type="Gene3D" id="1.10.3720.10">
    <property type="entry name" value="MetI-like"/>
    <property type="match status" value="2"/>
</dbReference>
<dbReference type="CDD" id="cd06261">
    <property type="entry name" value="TM_PBP2"/>
    <property type="match status" value="2"/>
</dbReference>
<keyword evidence="5 7" id="KW-1133">Transmembrane helix</keyword>
<keyword evidence="10" id="KW-1185">Reference proteome</keyword>
<gene>
    <name evidence="9" type="ORF">AWC23_21100</name>
</gene>
<keyword evidence="4 7" id="KW-0812">Transmembrane</keyword>
<feature type="transmembrane region" description="Helical" evidence="7">
    <location>
        <begin position="295"/>
        <end position="315"/>
    </location>
</feature>
<dbReference type="InterPro" id="IPR035906">
    <property type="entry name" value="MetI-like_sf"/>
</dbReference>
<evidence type="ECO:0000256" key="6">
    <source>
        <dbReference type="ARBA" id="ARBA00023136"/>
    </source>
</evidence>
<evidence type="ECO:0000256" key="1">
    <source>
        <dbReference type="ARBA" id="ARBA00004651"/>
    </source>
</evidence>
<evidence type="ECO:0000259" key="8">
    <source>
        <dbReference type="PROSITE" id="PS50928"/>
    </source>
</evidence>
<sequence length="543" mass="56311">MSASIATADTAGTLAAPRIGNTAAWLVVAALTALGCRAIVDLRINIATFVDSGRNAVDFAGRMLPLDFPPAAELLELAAQTLAIVVSATVLSVVISAPLAILAAANTAPAPGARYGARTVIVVVRAIPDVVMAIVFMRIFGLGAMTGVLAMGLHSVGMVGKLYADAIEQIDEGPRSAIRATGAGWGQQLISGVLPQVLPAFVATALHRLDINLRISVLLGFVGVNGLGFAIATAFKQLDYRRGMALAAVVLVLCILVELLSGTIRRALLRDTGEKAGAPLRTGDRISPPWTRRRLCRTGYAALTALVVLMSAWGADLDPVHFVSSLRGVGRNAGLFWPPDTAGMFGQLLGDLWLTVKIALGATVIGAVLALPVGCLAAHNVAPNPLVGKAFRMFVVLIRGIPELVLAVVFVVITGLGAVAGTLALSVGAIGLLGKLIADSLEEIDPGPEQAIRATGAGRWQVFFTGTLPQAAPSFVGHLLYQLDVNIRSATLLGVVGAGGIGFDLLSGAQILEFGLVTTILIMVFATVLVVEALALWLRHQLS</sequence>
<dbReference type="RefSeq" id="WP_085257466.1">
    <property type="nucleotide sequence ID" value="NZ_AP022573.1"/>
</dbReference>
<feature type="domain" description="ABC transmembrane type-1" evidence="8">
    <location>
        <begin position="352"/>
        <end position="535"/>
    </location>
</feature>
<evidence type="ECO:0000256" key="4">
    <source>
        <dbReference type="ARBA" id="ARBA00022692"/>
    </source>
</evidence>
<comment type="similarity">
    <text evidence="7">Belongs to the binding-protein-dependent transport system permease family.</text>
</comment>
<feature type="domain" description="ABC transmembrane type-1" evidence="8">
    <location>
        <begin position="78"/>
        <end position="261"/>
    </location>
</feature>
<keyword evidence="3" id="KW-1003">Cell membrane</keyword>
<comment type="caution">
    <text evidence="9">The sequence shown here is derived from an EMBL/GenBank/DDBJ whole genome shotgun (WGS) entry which is preliminary data.</text>
</comment>
<dbReference type="InterPro" id="IPR000515">
    <property type="entry name" value="MetI-like"/>
</dbReference>
<dbReference type="PANTHER" id="PTHR30043:SF1">
    <property type="entry name" value="ABC TRANSPORT SYSTEM PERMEASE PROTEIN P69"/>
    <property type="match status" value="1"/>
</dbReference>
<feature type="transmembrane region" description="Helical" evidence="7">
    <location>
        <begin position="215"/>
        <end position="235"/>
    </location>
</feature>
<evidence type="ECO:0000313" key="10">
    <source>
        <dbReference type="Proteomes" id="UP000193387"/>
    </source>
</evidence>
<dbReference type="Proteomes" id="UP000193387">
    <property type="component" value="Unassembled WGS sequence"/>
</dbReference>
<dbReference type="NCBIfam" id="TIGR01097">
    <property type="entry name" value="PhnE"/>
    <property type="match status" value="2"/>
</dbReference>
<reference evidence="9 10" key="1">
    <citation type="submission" date="2016-01" db="EMBL/GenBank/DDBJ databases">
        <title>The new phylogeny of the genus Mycobacterium.</title>
        <authorList>
            <person name="Tarcisio F."/>
            <person name="Conor M."/>
            <person name="Antonella G."/>
            <person name="Elisabetta G."/>
            <person name="Giulia F.S."/>
            <person name="Sara T."/>
            <person name="Anna F."/>
            <person name="Clotilde B."/>
            <person name="Roberto B."/>
            <person name="Veronica D.S."/>
            <person name="Fabio R."/>
            <person name="Monica P."/>
            <person name="Olivier J."/>
            <person name="Enrico T."/>
            <person name="Nicola S."/>
        </authorList>
    </citation>
    <scope>NUCLEOTIDE SEQUENCE [LARGE SCALE GENOMIC DNA]</scope>
    <source>
        <strain evidence="9 10">DSM 44616</strain>
    </source>
</reference>
<organism evidence="9 10">
    <name type="scientific">Mycobacterium saskatchewanense</name>
    <dbReference type="NCBI Taxonomy" id="220927"/>
    <lineage>
        <taxon>Bacteria</taxon>
        <taxon>Bacillati</taxon>
        <taxon>Actinomycetota</taxon>
        <taxon>Actinomycetes</taxon>
        <taxon>Mycobacteriales</taxon>
        <taxon>Mycobacteriaceae</taxon>
        <taxon>Mycobacterium</taxon>
        <taxon>Mycobacterium simiae complex</taxon>
    </lineage>
</organism>
<feature type="transmembrane region" description="Helical" evidence="7">
    <location>
        <begin position="82"/>
        <end position="105"/>
    </location>
</feature>
<feature type="transmembrane region" description="Helical" evidence="7">
    <location>
        <begin position="241"/>
        <end position="260"/>
    </location>
</feature>
<name>A0AAJ3TTQ8_9MYCO</name>
<dbReference type="GO" id="GO:0005886">
    <property type="term" value="C:plasma membrane"/>
    <property type="evidence" value="ECO:0007669"/>
    <property type="project" value="UniProtKB-SubCell"/>
</dbReference>
<keyword evidence="2 7" id="KW-0813">Transport</keyword>
<feature type="transmembrane region" description="Helical" evidence="7">
    <location>
        <begin position="358"/>
        <end position="383"/>
    </location>
</feature>
<feature type="transmembrane region" description="Helical" evidence="7">
    <location>
        <begin position="130"/>
        <end position="153"/>
    </location>
</feature>
<accession>A0AAJ3TTQ8</accession>
<dbReference type="EMBL" id="LQPR01000052">
    <property type="protein sequence ID" value="ORW68559.1"/>
    <property type="molecule type" value="Genomic_DNA"/>
</dbReference>
<dbReference type="PROSITE" id="PS50928">
    <property type="entry name" value="ABC_TM1"/>
    <property type="match status" value="2"/>
</dbReference>